<keyword evidence="3" id="KW-1185">Reference proteome</keyword>
<accession>A0A1M7U1Q5</accession>
<name>A0A1M7U1Q5_9RHOB</name>
<keyword evidence="1" id="KW-0472">Membrane</keyword>
<dbReference type="OrthoDB" id="7311517at2"/>
<evidence type="ECO:0008006" key="4">
    <source>
        <dbReference type="Google" id="ProtNLM"/>
    </source>
</evidence>
<dbReference type="Proteomes" id="UP000184066">
    <property type="component" value="Unassembled WGS sequence"/>
</dbReference>
<dbReference type="STRING" id="1189325.SAMN04488119_101403"/>
<dbReference type="EMBL" id="FRDL01000014">
    <property type="protein sequence ID" value="SHN76906.1"/>
    <property type="molecule type" value="Genomic_DNA"/>
</dbReference>
<feature type="transmembrane region" description="Helical" evidence="1">
    <location>
        <begin position="277"/>
        <end position="303"/>
    </location>
</feature>
<gene>
    <name evidence="2" type="ORF">SAMN05216200_11419</name>
</gene>
<sequence length="624" mass="63291">MALKDLFFNILAKDKTGAAFKSVRDNLAGVDGAARTASERIASVGRGMAKVGAAASAASASILFAFRDSLSLYDTQARAEAKVARAVESTAGAAGFAAAQLYEMAGSLQAVTRFGDEEILSKVTGQLLTFTNVAGDEFRRAQVVALDLATVLEGDLQSAAIMLGKALNDPVKGLSAMSEAGVTFNATQQETIKTLAAAGKVAEAQRVILEELERQYGGQAEAAARAGLGALQQLANTWGDIKEEVGGIIAEILPPVISALRALADGFQAMPEPAKRFAVAIGALAVALGPVLGVVGLLVAGMAALSGPVLAAAAGVGALTAAAAAFWPEIESAIGWVRAAWGEMTLLEKAMAPVSLAVRAVADTFAALFPETAALVSETVDRIVAIFRGKLAAAFDWVKGAVASVSDAFFQMYDAVVGHSYVPDMVDGIAEEFARLDGAMVKVSDDAAGAVGAAFDGLADDVAGALTDMARDGEFSFRRFAGVIMDSANAMVDSLVRDVFGRLNGEAGAALTRAISGAGAAAPSGGVFGAIGGFLADGLAAVLPSFNNGADFVAAGAGGIDRNVAAFNVSRGERITVTPRGAAAGAAPVVNVTIQTPSPAAFSASRNQVAAQIARAVGRGQRMM</sequence>
<dbReference type="AlphaFoldDB" id="A0A1M7U1Q5"/>
<protein>
    <recommendedName>
        <fullName evidence="4">Phage tail tape measure protein, lambda family</fullName>
    </recommendedName>
</protein>
<feature type="transmembrane region" description="Helical" evidence="1">
    <location>
        <begin position="309"/>
        <end position="328"/>
    </location>
</feature>
<evidence type="ECO:0000313" key="3">
    <source>
        <dbReference type="Proteomes" id="UP000184066"/>
    </source>
</evidence>
<organism evidence="2 3">
    <name type="scientific">Oceanicella actignis</name>
    <dbReference type="NCBI Taxonomy" id="1189325"/>
    <lineage>
        <taxon>Bacteria</taxon>
        <taxon>Pseudomonadati</taxon>
        <taxon>Pseudomonadota</taxon>
        <taxon>Alphaproteobacteria</taxon>
        <taxon>Rhodobacterales</taxon>
        <taxon>Paracoccaceae</taxon>
        <taxon>Oceanicella</taxon>
    </lineage>
</organism>
<keyword evidence="1" id="KW-0812">Transmembrane</keyword>
<evidence type="ECO:0000256" key="1">
    <source>
        <dbReference type="SAM" id="Phobius"/>
    </source>
</evidence>
<keyword evidence="1" id="KW-1133">Transmembrane helix</keyword>
<reference evidence="2 3" key="1">
    <citation type="submission" date="2016-12" db="EMBL/GenBank/DDBJ databases">
        <authorList>
            <person name="Song W.-J."/>
            <person name="Kurnit D.M."/>
        </authorList>
    </citation>
    <scope>NUCLEOTIDE SEQUENCE [LARGE SCALE GENOMIC DNA]</scope>
    <source>
        <strain evidence="2 3">CGMCC 1.10808</strain>
    </source>
</reference>
<proteinExistence type="predicted"/>
<evidence type="ECO:0000313" key="2">
    <source>
        <dbReference type="EMBL" id="SHN76906.1"/>
    </source>
</evidence>
<dbReference type="RefSeq" id="WP_072748429.1">
    <property type="nucleotide sequence ID" value="NZ_FOHL01000001.1"/>
</dbReference>